<dbReference type="EMBL" id="LFWV01000017">
    <property type="protein sequence ID" value="KON31950.1"/>
    <property type="molecule type" value="Genomic_DNA"/>
</dbReference>
<gene>
    <name evidence="1" type="ORF">AC478_01705</name>
</gene>
<reference evidence="2" key="1">
    <citation type="submission" date="2015-06" db="EMBL/GenBank/DDBJ databases">
        <title>New insights into the roles of widespread benthic archaea in carbon and nitrogen cycling.</title>
        <authorList>
            <person name="Lazar C.S."/>
            <person name="Baker B.J."/>
            <person name="Seitz K.W."/>
            <person name="Hyde A.S."/>
            <person name="Dick G.J."/>
            <person name="Hinrichs K.-U."/>
            <person name="Teske A.P."/>
        </authorList>
    </citation>
    <scope>NUCLEOTIDE SEQUENCE [LARGE SCALE GENOMIC DNA]</scope>
</reference>
<comment type="caution">
    <text evidence="1">The sequence shown here is derived from an EMBL/GenBank/DDBJ whole genome shotgun (WGS) entry which is preliminary data.</text>
</comment>
<evidence type="ECO:0000313" key="1">
    <source>
        <dbReference type="EMBL" id="KON31950.1"/>
    </source>
</evidence>
<protein>
    <submittedName>
        <fullName evidence="1">Uncharacterized protein</fullName>
    </submittedName>
</protein>
<sequence>MKGVARHQIEDLVVTSEVTIDPKTKCVTVAIYENDGKTIMQPLIGEQEAKPILELLENQTLEVWLSNGKTEISQFDVAILKYKQVLQSLTKCTQAKTKVCLKNFYESLVSCEQCPLNVNTCES</sequence>
<proteinExistence type="predicted"/>
<name>A0A0M0BUF3_9ARCH</name>
<dbReference type="Proteomes" id="UP000054016">
    <property type="component" value="Unassembled WGS sequence"/>
</dbReference>
<evidence type="ECO:0000313" key="2">
    <source>
        <dbReference type="Proteomes" id="UP000054016"/>
    </source>
</evidence>
<dbReference type="AlphaFoldDB" id="A0A0M0BUF3"/>
<accession>A0A0M0BUF3</accession>
<organism evidence="1 2">
    <name type="scientific">miscellaneous Crenarchaeota group-1 archaeon SG8-32-3</name>
    <dbReference type="NCBI Taxonomy" id="1685125"/>
    <lineage>
        <taxon>Archaea</taxon>
        <taxon>Candidatus Bathyarchaeota</taxon>
        <taxon>MCG-1</taxon>
    </lineage>
</organism>